<dbReference type="Pfam" id="PF20066">
    <property type="entry name" value="Glyoxalase_8"/>
    <property type="match status" value="1"/>
</dbReference>
<feature type="domain" description="Clp R" evidence="4">
    <location>
        <begin position="258"/>
        <end position="406"/>
    </location>
</feature>
<dbReference type="GO" id="GO:0008233">
    <property type="term" value="F:peptidase activity"/>
    <property type="evidence" value="ECO:0007669"/>
    <property type="project" value="UniProtKB-KW"/>
</dbReference>
<dbReference type="GO" id="GO:0006508">
    <property type="term" value="P:proteolysis"/>
    <property type="evidence" value="ECO:0007669"/>
    <property type="project" value="UniProtKB-KW"/>
</dbReference>
<dbReference type="InterPro" id="IPR003111">
    <property type="entry name" value="Lon_prtase_N"/>
</dbReference>
<organism evidence="5 6">
    <name type="scientific">Tardiphaga robiniae</name>
    <dbReference type="NCBI Taxonomy" id="943830"/>
    <lineage>
        <taxon>Bacteria</taxon>
        <taxon>Pseudomonadati</taxon>
        <taxon>Pseudomonadota</taxon>
        <taxon>Alphaproteobacteria</taxon>
        <taxon>Hyphomicrobiales</taxon>
        <taxon>Nitrobacteraceae</taxon>
        <taxon>Tardiphaga</taxon>
    </lineage>
</organism>
<dbReference type="RefSeq" id="WP_068733702.1">
    <property type="nucleotide sequence ID" value="NZ_LVYV01000012.1"/>
</dbReference>
<dbReference type="Gene3D" id="1.10.1780.10">
    <property type="entry name" value="Clp, N-terminal domain"/>
    <property type="match status" value="1"/>
</dbReference>
<dbReference type="Pfam" id="PF02861">
    <property type="entry name" value="Clp_N"/>
    <property type="match status" value="1"/>
</dbReference>
<dbReference type="AlphaFoldDB" id="A0A163ZEG7"/>
<dbReference type="EMBL" id="LVYV01000012">
    <property type="protein sequence ID" value="KZD23373.1"/>
    <property type="molecule type" value="Genomic_DNA"/>
</dbReference>
<dbReference type="Proteomes" id="UP000076574">
    <property type="component" value="Unassembled WGS sequence"/>
</dbReference>
<evidence type="ECO:0000256" key="1">
    <source>
        <dbReference type="ARBA" id="ARBA00008675"/>
    </source>
</evidence>
<dbReference type="SUPFAM" id="SSF81923">
    <property type="entry name" value="Double Clp-N motif"/>
    <property type="match status" value="1"/>
</dbReference>
<dbReference type="InterPro" id="IPR046336">
    <property type="entry name" value="Lon_prtase_N_sf"/>
</dbReference>
<evidence type="ECO:0000259" key="3">
    <source>
        <dbReference type="PROSITE" id="PS51787"/>
    </source>
</evidence>
<dbReference type="STRING" id="943830.A4A58_06065"/>
<dbReference type="Pfam" id="PF02190">
    <property type="entry name" value="LON_substr_bdg"/>
    <property type="match status" value="1"/>
</dbReference>
<dbReference type="InterPro" id="IPR045517">
    <property type="entry name" value="Glyoxalase_8"/>
</dbReference>
<dbReference type="PROSITE" id="PS51787">
    <property type="entry name" value="LON_N"/>
    <property type="match status" value="1"/>
</dbReference>
<proteinExistence type="inferred from homology"/>
<evidence type="ECO:0000259" key="4">
    <source>
        <dbReference type="PROSITE" id="PS51903"/>
    </source>
</evidence>
<dbReference type="PROSITE" id="PS51903">
    <property type="entry name" value="CLP_R"/>
    <property type="match status" value="1"/>
</dbReference>
<comment type="similarity">
    <text evidence="1">Belongs to the ClpA/ClpB family.</text>
</comment>
<accession>A0A163ZEG7</accession>
<keyword evidence="5" id="KW-0378">Hydrolase</keyword>
<evidence type="ECO:0000313" key="5">
    <source>
        <dbReference type="EMBL" id="KZD23373.1"/>
    </source>
</evidence>
<keyword evidence="2" id="KW-0677">Repeat</keyword>
<comment type="caution">
    <text evidence="5">The sequence shown here is derived from an EMBL/GenBank/DDBJ whole genome shotgun (WGS) entry which is preliminary data.</text>
</comment>
<feature type="domain" description="Lon N-terminal" evidence="3">
    <location>
        <begin position="71"/>
        <end position="262"/>
    </location>
</feature>
<dbReference type="Gene3D" id="1.20.58.1480">
    <property type="match status" value="1"/>
</dbReference>
<dbReference type="Gene3D" id="2.30.130.40">
    <property type="entry name" value="LON domain-like"/>
    <property type="match status" value="1"/>
</dbReference>
<dbReference type="SMART" id="SM00464">
    <property type="entry name" value="LON"/>
    <property type="match status" value="1"/>
</dbReference>
<protein>
    <submittedName>
        <fullName evidence="5">ATP-dependent protease</fullName>
    </submittedName>
</protein>
<reference evidence="5 6" key="1">
    <citation type="submission" date="2016-03" db="EMBL/GenBank/DDBJ databases">
        <title>Microsymbionts genomes from the relict species Vavilovia formosa (Stev.) Fed.</title>
        <authorList>
            <person name="Kopat V."/>
            <person name="Chirak E."/>
            <person name="Kimeklis A."/>
            <person name="Andronov E."/>
        </authorList>
    </citation>
    <scope>NUCLEOTIDE SEQUENCE [LARGE SCALE GENOMIC DNA]</scope>
    <source>
        <strain evidence="5 6">Vaf07</strain>
    </source>
</reference>
<dbReference type="SUPFAM" id="SSF88697">
    <property type="entry name" value="PUA domain-like"/>
    <property type="match status" value="1"/>
</dbReference>
<dbReference type="InterPro" id="IPR004176">
    <property type="entry name" value="Clp_R_N"/>
</dbReference>
<name>A0A163ZEG7_9BRAD</name>
<keyword evidence="5" id="KW-0645">Protease</keyword>
<evidence type="ECO:0000313" key="6">
    <source>
        <dbReference type="Proteomes" id="UP000076574"/>
    </source>
</evidence>
<dbReference type="InterPro" id="IPR036628">
    <property type="entry name" value="Clp_N_dom_sf"/>
</dbReference>
<evidence type="ECO:0000256" key="2">
    <source>
        <dbReference type="PROSITE-ProRule" id="PRU01251"/>
    </source>
</evidence>
<dbReference type="OrthoDB" id="9803104at2"/>
<gene>
    <name evidence="5" type="ORF">A4A58_06065</name>
</gene>
<sequence>MRDFRDAKAMAQTLRENLTTKAVTISHSESLELISRVLGVADWNTLSAMLQVGRTSPETATVKLQAGTSSYPAIPLRDLVPFPTTTYPLFVGREKTILALKDAFERQREVVLAIQKNETVDEPGFEDIYDVGVLAQLLEIQRLDDGTLRVLAQGRQRVVIQRFVGETGSYRADVTGVSEGPIPDEPELIQRAVKRFESYVSAHDMRVPPIWPPLERTLDPGRVADVIASHIVLPISEKQKLLATLDPVKRLKCADAFLDLSTLPLSSTLHATRRRAIEYADQRGHQYATLEHLLLALVDDADAAVVLRDCNADFGTLKADLIRYLDKELKNLMIENGKNGQPTAAFVRVSQRAAVHAQELGWSEVKGSNTLLAIFPETRSPAVRLLSGQGITQKLVAASITGNTGSV</sequence>
<dbReference type="InterPro" id="IPR015947">
    <property type="entry name" value="PUA-like_sf"/>
</dbReference>
<keyword evidence="6" id="KW-1185">Reference proteome</keyword>